<evidence type="ECO:0000256" key="1">
    <source>
        <dbReference type="SAM" id="MobiDB-lite"/>
    </source>
</evidence>
<sequence length="195" mass="22505">TCNGYLYGFKIEVTTVSLSRTHWQGGPAKAPPRPQPRLSASSMRQMTKLDTRVHVPARQRLGAHRRQEGVRCLRHRLAGGHLLRRQHRLHLHRLRPLLLHQRQQRQLQPRREAGRRRHGPPRRHQRHLHARGGAVPLAGCRQRRPVLAAIPAPSLRHQHLAHGEPRPAERRGRQGGRHCRHGRAHHRDHALLACL</sequence>
<proteinExistence type="predicted"/>
<accession>A0A453FQ16</accession>
<evidence type="ECO:0000313" key="2">
    <source>
        <dbReference type="EnsemblPlants" id="AET3Gv20741700.2"/>
    </source>
</evidence>
<reference evidence="2" key="5">
    <citation type="journal article" date="2021" name="G3 (Bethesda)">
        <title>Aegilops tauschii genome assembly Aet v5.0 features greater sequence contiguity and improved annotation.</title>
        <authorList>
            <person name="Wang L."/>
            <person name="Zhu T."/>
            <person name="Rodriguez J.C."/>
            <person name="Deal K.R."/>
            <person name="Dubcovsky J."/>
            <person name="McGuire P.E."/>
            <person name="Lux T."/>
            <person name="Spannagl M."/>
            <person name="Mayer K.F.X."/>
            <person name="Baldrich P."/>
            <person name="Meyers B.C."/>
            <person name="Huo N."/>
            <person name="Gu Y.Q."/>
            <person name="Zhou H."/>
            <person name="Devos K.M."/>
            <person name="Bennetzen J.L."/>
            <person name="Unver T."/>
            <person name="Budak H."/>
            <person name="Gulick P.J."/>
            <person name="Galiba G."/>
            <person name="Kalapos B."/>
            <person name="Nelson D.R."/>
            <person name="Li P."/>
            <person name="You F.M."/>
            <person name="Luo M.C."/>
            <person name="Dvorak J."/>
        </authorList>
    </citation>
    <scope>NUCLEOTIDE SEQUENCE [LARGE SCALE GENOMIC DNA]</scope>
    <source>
        <strain evidence="2">cv. AL8/78</strain>
    </source>
</reference>
<protein>
    <submittedName>
        <fullName evidence="2">Uncharacterized protein</fullName>
    </submittedName>
</protein>
<feature type="compositionally biased region" description="Basic and acidic residues" evidence="1">
    <location>
        <begin position="161"/>
        <end position="172"/>
    </location>
</feature>
<dbReference type="AlphaFoldDB" id="A0A453FQ16"/>
<reference evidence="2" key="4">
    <citation type="submission" date="2019-03" db="UniProtKB">
        <authorList>
            <consortium name="EnsemblPlants"/>
        </authorList>
    </citation>
    <scope>IDENTIFICATION</scope>
</reference>
<feature type="region of interest" description="Disordered" evidence="1">
    <location>
        <begin position="157"/>
        <end position="184"/>
    </location>
</feature>
<dbReference type="EnsemblPlants" id="AET3Gv20741700.2">
    <property type="protein sequence ID" value="AET3Gv20741700.2"/>
    <property type="gene ID" value="AET3Gv20741700"/>
</dbReference>
<feature type="compositionally biased region" description="Basic residues" evidence="1">
    <location>
        <begin position="113"/>
        <end position="130"/>
    </location>
</feature>
<keyword evidence="3" id="KW-1185">Reference proteome</keyword>
<reference evidence="3" key="1">
    <citation type="journal article" date="2014" name="Science">
        <title>Ancient hybridizations among the ancestral genomes of bread wheat.</title>
        <authorList>
            <consortium name="International Wheat Genome Sequencing Consortium,"/>
            <person name="Marcussen T."/>
            <person name="Sandve S.R."/>
            <person name="Heier L."/>
            <person name="Spannagl M."/>
            <person name="Pfeifer M."/>
            <person name="Jakobsen K.S."/>
            <person name="Wulff B.B."/>
            <person name="Steuernagel B."/>
            <person name="Mayer K.F."/>
            <person name="Olsen O.A."/>
        </authorList>
    </citation>
    <scope>NUCLEOTIDE SEQUENCE [LARGE SCALE GENOMIC DNA]</scope>
    <source>
        <strain evidence="3">cv. AL8/78</strain>
    </source>
</reference>
<dbReference type="Proteomes" id="UP000015105">
    <property type="component" value="Chromosome 3D"/>
</dbReference>
<name>A0A453FQ16_AEGTS</name>
<feature type="compositionally biased region" description="Basic residues" evidence="1">
    <location>
        <begin position="173"/>
        <end position="184"/>
    </location>
</feature>
<feature type="region of interest" description="Disordered" evidence="1">
    <location>
        <begin position="100"/>
        <end position="132"/>
    </location>
</feature>
<reference evidence="2" key="3">
    <citation type="journal article" date="2017" name="Nature">
        <title>Genome sequence of the progenitor of the wheat D genome Aegilops tauschii.</title>
        <authorList>
            <person name="Luo M.C."/>
            <person name="Gu Y.Q."/>
            <person name="Puiu D."/>
            <person name="Wang H."/>
            <person name="Twardziok S.O."/>
            <person name="Deal K.R."/>
            <person name="Huo N."/>
            <person name="Zhu T."/>
            <person name="Wang L."/>
            <person name="Wang Y."/>
            <person name="McGuire P.E."/>
            <person name="Liu S."/>
            <person name="Long H."/>
            <person name="Ramasamy R.K."/>
            <person name="Rodriguez J.C."/>
            <person name="Van S.L."/>
            <person name="Yuan L."/>
            <person name="Wang Z."/>
            <person name="Xia Z."/>
            <person name="Xiao L."/>
            <person name="Anderson O.D."/>
            <person name="Ouyang S."/>
            <person name="Liang Y."/>
            <person name="Zimin A.V."/>
            <person name="Pertea G."/>
            <person name="Qi P."/>
            <person name="Bennetzen J.L."/>
            <person name="Dai X."/>
            <person name="Dawson M.W."/>
            <person name="Muller H.G."/>
            <person name="Kugler K."/>
            <person name="Rivarola-Duarte L."/>
            <person name="Spannagl M."/>
            <person name="Mayer K.F.X."/>
            <person name="Lu F.H."/>
            <person name="Bevan M.W."/>
            <person name="Leroy P."/>
            <person name="Li P."/>
            <person name="You F.M."/>
            <person name="Sun Q."/>
            <person name="Liu Z."/>
            <person name="Lyons E."/>
            <person name="Wicker T."/>
            <person name="Salzberg S.L."/>
            <person name="Devos K.M."/>
            <person name="Dvorak J."/>
        </authorList>
    </citation>
    <scope>NUCLEOTIDE SEQUENCE [LARGE SCALE GENOMIC DNA]</scope>
    <source>
        <strain evidence="2">cv. AL8/78</strain>
    </source>
</reference>
<organism evidence="2 3">
    <name type="scientific">Aegilops tauschii subsp. strangulata</name>
    <name type="common">Goatgrass</name>
    <dbReference type="NCBI Taxonomy" id="200361"/>
    <lineage>
        <taxon>Eukaryota</taxon>
        <taxon>Viridiplantae</taxon>
        <taxon>Streptophyta</taxon>
        <taxon>Embryophyta</taxon>
        <taxon>Tracheophyta</taxon>
        <taxon>Spermatophyta</taxon>
        <taxon>Magnoliopsida</taxon>
        <taxon>Liliopsida</taxon>
        <taxon>Poales</taxon>
        <taxon>Poaceae</taxon>
        <taxon>BOP clade</taxon>
        <taxon>Pooideae</taxon>
        <taxon>Triticodae</taxon>
        <taxon>Triticeae</taxon>
        <taxon>Triticinae</taxon>
        <taxon>Aegilops</taxon>
    </lineage>
</organism>
<dbReference type="Gramene" id="AET3Gv20741700.2">
    <property type="protein sequence ID" value="AET3Gv20741700.2"/>
    <property type="gene ID" value="AET3Gv20741700"/>
</dbReference>
<reference evidence="3" key="2">
    <citation type="journal article" date="2017" name="Nat. Plants">
        <title>The Aegilops tauschii genome reveals multiple impacts of transposons.</title>
        <authorList>
            <person name="Zhao G."/>
            <person name="Zou C."/>
            <person name="Li K."/>
            <person name="Wang K."/>
            <person name="Li T."/>
            <person name="Gao L."/>
            <person name="Zhang X."/>
            <person name="Wang H."/>
            <person name="Yang Z."/>
            <person name="Liu X."/>
            <person name="Jiang W."/>
            <person name="Mao L."/>
            <person name="Kong X."/>
            <person name="Jiao Y."/>
            <person name="Jia J."/>
        </authorList>
    </citation>
    <scope>NUCLEOTIDE SEQUENCE [LARGE SCALE GENOMIC DNA]</scope>
    <source>
        <strain evidence="3">cv. AL8/78</strain>
    </source>
</reference>
<evidence type="ECO:0000313" key="3">
    <source>
        <dbReference type="Proteomes" id="UP000015105"/>
    </source>
</evidence>